<proteinExistence type="predicted"/>
<gene>
    <name evidence="1" type="ORF">SAMN04488063_1128</name>
</gene>
<dbReference type="RefSeq" id="WP_092889589.1">
    <property type="nucleotide sequence ID" value="NZ_FOOQ01000001.1"/>
</dbReference>
<sequence length="344" mass="36141">MERRTYLKGIGAAGIATTGLGLSAFSASAASAELNIADGDAGTVTNDTGDISNVFIKPELAVEWDGFDESVSKMRVLVEARLERNEQGDILPAWADEVDGLRQDVYDALGNDYGGYPLLDDGYVPVFRETPWLFNDEYYPETLTDSGTSGRFPGSGRAPLYSRASELTGRSDAYFKGTSVPSSEIPPIMLFSDDHDRPDYAGLPGSDEDVNESPGHYLSGFSISGGGNFLNGSYGPAGGTDLLDEDTDGSSAGSRIGLRFTVSLRTDDGESADPLAMSGEDGYPAYDADGDPTTYPENNVGYAGLRSIAEEHPAVMTAHTQLTLTATNAEATASGSGTLGGNAN</sequence>
<protein>
    <submittedName>
        <fullName evidence="1">Uncharacterized protein</fullName>
    </submittedName>
</protein>
<dbReference type="AlphaFoldDB" id="A0A1I2NCL2"/>
<accession>A0A1I2NCL2</accession>
<dbReference type="OrthoDB" id="289435at2157"/>
<reference evidence="2" key="1">
    <citation type="submission" date="2016-10" db="EMBL/GenBank/DDBJ databases">
        <authorList>
            <person name="Varghese N."/>
            <person name="Submissions S."/>
        </authorList>
    </citation>
    <scope>NUCLEOTIDE SEQUENCE [LARGE SCALE GENOMIC DNA]</scope>
    <source>
        <strain evidence="2">CGMCC 1.7739</strain>
    </source>
</reference>
<dbReference type="EMBL" id="FOOQ01000001">
    <property type="protein sequence ID" value="SFG01333.1"/>
    <property type="molecule type" value="Genomic_DNA"/>
</dbReference>
<dbReference type="Proteomes" id="UP000198876">
    <property type="component" value="Unassembled WGS sequence"/>
</dbReference>
<keyword evidence="2" id="KW-1185">Reference proteome</keyword>
<evidence type="ECO:0000313" key="1">
    <source>
        <dbReference type="EMBL" id="SFG01333.1"/>
    </source>
</evidence>
<evidence type="ECO:0000313" key="2">
    <source>
        <dbReference type="Proteomes" id="UP000198876"/>
    </source>
</evidence>
<organism evidence="1 2">
    <name type="scientific">Halopelagius inordinatus</name>
    <dbReference type="NCBI Taxonomy" id="553467"/>
    <lineage>
        <taxon>Archaea</taxon>
        <taxon>Methanobacteriati</taxon>
        <taxon>Methanobacteriota</taxon>
        <taxon>Stenosarchaea group</taxon>
        <taxon>Halobacteria</taxon>
        <taxon>Halobacteriales</taxon>
        <taxon>Haloferacaceae</taxon>
    </lineage>
</organism>
<name>A0A1I2NCL2_9EURY</name>